<evidence type="ECO:0000259" key="4">
    <source>
        <dbReference type="SMART" id="SM00507"/>
    </source>
</evidence>
<evidence type="ECO:0000313" key="5">
    <source>
        <dbReference type="EMBL" id="QTA87080.1"/>
    </source>
</evidence>
<dbReference type="Proteomes" id="UP000663722">
    <property type="component" value="Chromosome"/>
</dbReference>
<keyword evidence="2" id="KW-0238">DNA-binding</keyword>
<dbReference type="EMBL" id="CP061800">
    <property type="protein sequence ID" value="QTA87080.1"/>
    <property type="molecule type" value="Genomic_DNA"/>
</dbReference>
<keyword evidence="6" id="KW-1185">Reference proteome</keyword>
<dbReference type="SMART" id="SM00507">
    <property type="entry name" value="HNHc"/>
    <property type="match status" value="1"/>
</dbReference>
<dbReference type="Gene3D" id="3.10.450.700">
    <property type="match status" value="2"/>
</dbReference>
<name>A0A975BKF7_9BACT</name>
<dbReference type="KEGG" id="dmm:dnm_031070"/>
<sequence>MTEAHVVIILTELILLISILWLCKKNLREKNTQIKETPEKDYADYLQSKHWEGLRKKALERADYKCELCKGSYAAVHHIRYPKKYQGDHLDNLLVVCEKCHAKLHGIRDETAFQNSESQHTAKKIPLKASEKLFSEEVVKGSGCAYFFDVEYSPAGEKQLVITEDRPSKQNTFGDYRISVTEANLNTFARQIRTTFEMMTTQNELYSEKLLTSDRTYFFDVKIAVNGRKYVAIAESKRIAPGSFERSSITVFENVMHPFASGLENAFKFLNISSF</sequence>
<keyword evidence="3" id="KW-0812">Transmembrane</keyword>
<dbReference type="InterPro" id="IPR006628">
    <property type="entry name" value="PUR-bd_fam"/>
</dbReference>
<feature type="transmembrane region" description="Helical" evidence="3">
    <location>
        <begin position="6"/>
        <end position="23"/>
    </location>
</feature>
<accession>A0A975BKF7</accession>
<evidence type="ECO:0000313" key="6">
    <source>
        <dbReference type="Proteomes" id="UP000663722"/>
    </source>
</evidence>
<dbReference type="InterPro" id="IPR003615">
    <property type="entry name" value="HNH_nuc"/>
</dbReference>
<reference evidence="5" key="1">
    <citation type="journal article" date="2021" name="Microb. Physiol.">
        <title>Proteogenomic Insights into the Physiology of Marine, Sulfate-Reducing, Filamentous Desulfonema limicola and Desulfonema magnum.</title>
        <authorList>
            <person name="Schnaars V."/>
            <person name="Wohlbrand L."/>
            <person name="Scheve S."/>
            <person name="Hinrichs C."/>
            <person name="Reinhardt R."/>
            <person name="Rabus R."/>
        </authorList>
    </citation>
    <scope>NUCLEOTIDE SEQUENCE</scope>
    <source>
        <strain evidence="5">4be13</strain>
    </source>
</reference>
<organism evidence="5 6">
    <name type="scientific">Desulfonema magnum</name>
    <dbReference type="NCBI Taxonomy" id="45655"/>
    <lineage>
        <taxon>Bacteria</taxon>
        <taxon>Pseudomonadati</taxon>
        <taxon>Thermodesulfobacteriota</taxon>
        <taxon>Desulfobacteria</taxon>
        <taxon>Desulfobacterales</taxon>
        <taxon>Desulfococcaceae</taxon>
        <taxon>Desulfonema</taxon>
    </lineage>
</organism>
<comment type="similarity">
    <text evidence="1">Belongs to the PUR DNA-binding protein family.</text>
</comment>
<dbReference type="Pfam" id="PF11680">
    <property type="entry name" value="DUF3276"/>
    <property type="match status" value="1"/>
</dbReference>
<dbReference type="RefSeq" id="WP_207682425.1">
    <property type="nucleotide sequence ID" value="NZ_CP061800.1"/>
</dbReference>
<evidence type="ECO:0000256" key="1">
    <source>
        <dbReference type="ARBA" id="ARBA00009251"/>
    </source>
</evidence>
<dbReference type="GO" id="GO:0000977">
    <property type="term" value="F:RNA polymerase II transcription regulatory region sequence-specific DNA binding"/>
    <property type="evidence" value="ECO:0007669"/>
    <property type="project" value="InterPro"/>
</dbReference>
<proteinExistence type="inferred from homology"/>
<dbReference type="Gene3D" id="1.10.30.50">
    <property type="match status" value="1"/>
</dbReference>
<dbReference type="SMART" id="SM00712">
    <property type="entry name" value="PUR"/>
    <property type="match status" value="1"/>
</dbReference>
<feature type="domain" description="HNH nuclease" evidence="4">
    <location>
        <begin position="53"/>
        <end position="102"/>
    </location>
</feature>
<dbReference type="AlphaFoldDB" id="A0A975BKF7"/>
<dbReference type="CDD" id="cd00085">
    <property type="entry name" value="HNHc"/>
    <property type="match status" value="1"/>
</dbReference>
<protein>
    <submittedName>
        <fullName evidence="5">DUF3276</fullName>
    </submittedName>
</protein>
<keyword evidence="3" id="KW-0472">Membrane</keyword>
<evidence type="ECO:0000256" key="2">
    <source>
        <dbReference type="ARBA" id="ARBA00023125"/>
    </source>
</evidence>
<keyword evidence="3" id="KW-1133">Transmembrane helix</keyword>
<dbReference type="GO" id="GO:0032422">
    <property type="term" value="F:purine-rich negative regulatory element binding"/>
    <property type="evidence" value="ECO:0007669"/>
    <property type="project" value="InterPro"/>
</dbReference>
<evidence type="ECO:0000256" key="3">
    <source>
        <dbReference type="SAM" id="Phobius"/>
    </source>
</evidence>
<gene>
    <name evidence="5" type="ORF">dnm_031070</name>
</gene>